<gene>
    <name evidence="1" type="ORF">GCM10008013_11400</name>
</gene>
<dbReference type="RefSeq" id="WP_188536668.1">
    <property type="nucleotide sequence ID" value="NZ_BMFT01000001.1"/>
</dbReference>
<dbReference type="Proteomes" id="UP000659344">
    <property type="component" value="Unassembled WGS sequence"/>
</dbReference>
<evidence type="ECO:0000313" key="2">
    <source>
        <dbReference type="Proteomes" id="UP000659344"/>
    </source>
</evidence>
<name>A0ABQ1Y9M3_9BACL</name>
<dbReference type="EMBL" id="BMFT01000001">
    <property type="protein sequence ID" value="GGH16556.1"/>
    <property type="molecule type" value="Genomic_DNA"/>
</dbReference>
<sequence length="119" mass="14344">MNQTLHNHSEKINDYLDLLNYAKQMGDTAWQEDIVEILSKLISPEDSIEPSGTNEELWERFDQINSTMLELYMSIRETSDEDHKQQLLEQMWELKLERISISRQIKNDYFSLEELWFEE</sequence>
<protein>
    <submittedName>
        <fullName evidence="1">Uncharacterized protein</fullName>
    </submittedName>
</protein>
<evidence type="ECO:0000313" key="1">
    <source>
        <dbReference type="EMBL" id="GGH16556.1"/>
    </source>
</evidence>
<reference evidence="2" key="1">
    <citation type="journal article" date="2019" name="Int. J. Syst. Evol. Microbiol.">
        <title>The Global Catalogue of Microorganisms (GCM) 10K type strain sequencing project: providing services to taxonomists for standard genome sequencing and annotation.</title>
        <authorList>
            <consortium name="The Broad Institute Genomics Platform"/>
            <consortium name="The Broad Institute Genome Sequencing Center for Infectious Disease"/>
            <person name="Wu L."/>
            <person name="Ma J."/>
        </authorList>
    </citation>
    <scope>NUCLEOTIDE SEQUENCE [LARGE SCALE GENOMIC DNA]</scope>
    <source>
        <strain evidence="2">CGMCC 1.12769</strain>
    </source>
</reference>
<proteinExistence type="predicted"/>
<organism evidence="1 2">
    <name type="scientific">Paenibacillus segetis</name>
    <dbReference type="NCBI Taxonomy" id="1325360"/>
    <lineage>
        <taxon>Bacteria</taxon>
        <taxon>Bacillati</taxon>
        <taxon>Bacillota</taxon>
        <taxon>Bacilli</taxon>
        <taxon>Bacillales</taxon>
        <taxon>Paenibacillaceae</taxon>
        <taxon>Paenibacillus</taxon>
    </lineage>
</organism>
<accession>A0ABQ1Y9M3</accession>
<comment type="caution">
    <text evidence="1">The sequence shown here is derived from an EMBL/GenBank/DDBJ whole genome shotgun (WGS) entry which is preliminary data.</text>
</comment>
<keyword evidence="2" id="KW-1185">Reference proteome</keyword>